<reference evidence="1" key="1">
    <citation type="submission" date="2015-04" db="UniProtKB">
        <authorList>
            <consortium name="EnsemblPlants"/>
        </authorList>
    </citation>
    <scope>IDENTIFICATION</scope>
</reference>
<dbReference type="EnsemblPlants" id="OPUNC05G11240.1">
    <property type="protein sequence ID" value="OPUNC05G11240.1"/>
    <property type="gene ID" value="OPUNC05G11240"/>
</dbReference>
<dbReference type="HOGENOM" id="CLU_2610222_0_0_1"/>
<evidence type="ECO:0000313" key="2">
    <source>
        <dbReference type="Proteomes" id="UP000026962"/>
    </source>
</evidence>
<evidence type="ECO:0000313" key="1">
    <source>
        <dbReference type="EnsemblPlants" id="OPUNC05G11240.1"/>
    </source>
</evidence>
<dbReference type="Gramene" id="OPUNC05G11240.1">
    <property type="protein sequence ID" value="OPUNC05G11240.1"/>
    <property type="gene ID" value="OPUNC05G11240"/>
</dbReference>
<keyword evidence="2" id="KW-1185">Reference proteome</keyword>
<accession>A0A0E0L1E7</accession>
<proteinExistence type="predicted"/>
<dbReference type="Proteomes" id="UP000026962">
    <property type="component" value="Chromosome 5"/>
</dbReference>
<reference evidence="1" key="2">
    <citation type="submission" date="2018-05" db="EMBL/GenBank/DDBJ databases">
        <title>OpunRS2 (Oryza punctata Reference Sequence Version 2).</title>
        <authorList>
            <person name="Zhang J."/>
            <person name="Kudrna D."/>
            <person name="Lee S."/>
            <person name="Talag J."/>
            <person name="Welchert J."/>
            <person name="Wing R.A."/>
        </authorList>
    </citation>
    <scope>NUCLEOTIDE SEQUENCE [LARGE SCALE GENOMIC DNA]</scope>
</reference>
<protein>
    <submittedName>
        <fullName evidence="1">Uncharacterized protein</fullName>
    </submittedName>
</protein>
<organism evidence="1">
    <name type="scientific">Oryza punctata</name>
    <name type="common">Red rice</name>
    <dbReference type="NCBI Taxonomy" id="4537"/>
    <lineage>
        <taxon>Eukaryota</taxon>
        <taxon>Viridiplantae</taxon>
        <taxon>Streptophyta</taxon>
        <taxon>Embryophyta</taxon>
        <taxon>Tracheophyta</taxon>
        <taxon>Spermatophyta</taxon>
        <taxon>Magnoliopsida</taxon>
        <taxon>Liliopsida</taxon>
        <taxon>Poales</taxon>
        <taxon>Poaceae</taxon>
        <taxon>BOP clade</taxon>
        <taxon>Oryzoideae</taxon>
        <taxon>Oryzeae</taxon>
        <taxon>Oryzinae</taxon>
        <taxon>Oryza</taxon>
    </lineage>
</organism>
<name>A0A0E0L1E7_ORYPU</name>
<dbReference type="AlphaFoldDB" id="A0A0E0L1E7"/>
<sequence>MVYQPSSVLALSTGSLRPPLLRMLSLNHDGMPVAQDVVIEPRRHVVDVHIPPLASSVSPVAAVTAVIVTSRADESLLSC</sequence>